<dbReference type="InterPro" id="IPR011043">
    <property type="entry name" value="Gal_Oxase/kelch_b-propeller"/>
</dbReference>
<keyword evidence="2" id="KW-1185">Reference proteome</keyword>
<accession>A0A816GQI3</accession>
<organism evidence="1 2">
    <name type="scientific">Adineta ricciae</name>
    <name type="common">Rotifer</name>
    <dbReference type="NCBI Taxonomy" id="249248"/>
    <lineage>
        <taxon>Eukaryota</taxon>
        <taxon>Metazoa</taxon>
        <taxon>Spiralia</taxon>
        <taxon>Gnathifera</taxon>
        <taxon>Rotifera</taxon>
        <taxon>Eurotatoria</taxon>
        <taxon>Bdelloidea</taxon>
        <taxon>Adinetida</taxon>
        <taxon>Adinetidae</taxon>
        <taxon>Adineta</taxon>
    </lineage>
</organism>
<protein>
    <submittedName>
        <fullName evidence="1">Uncharacterized protein</fullName>
    </submittedName>
</protein>
<dbReference type="EMBL" id="CAJNOR010014287">
    <property type="protein sequence ID" value="CAF1677571.1"/>
    <property type="molecule type" value="Genomic_DNA"/>
</dbReference>
<comment type="caution">
    <text evidence="1">The sequence shown here is derived from an EMBL/GenBank/DDBJ whole genome shotgun (WGS) entry which is preliminary data.</text>
</comment>
<feature type="non-terminal residue" evidence="1">
    <location>
        <position position="1"/>
    </location>
</feature>
<name>A0A816GQI3_ADIRI</name>
<dbReference type="SUPFAM" id="SSF50965">
    <property type="entry name" value="Galactose oxidase, central domain"/>
    <property type="match status" value="1"/>
</dbReference>
<evidence type="ECO:0000313" key="1">
    <source>
        <dbReference type="EMBL" id="CAF1677571.1"/>
    </source>
</evidence>
<proteinExistence type="predicted"/>
<gene>
    <name evidence="1" type="ORF">XAT740_LOCUS59906</name>
</gene>
<dbReference type="Proteomes" id="UP000663828">
    <property type="component" value="Unassembled WGS sequence"/>
</dbReference>
<dbReference type="InterPro" id="IPR037293">
    <property type="entry name" value="Gal_Oxidase_central_sf"/>
</dbReference>
<reference evidence="1" key="1">
    <citation type="submission" date="2021-02" db="EMBL/GenBank/DDBJ databases">
        <authorList>
            <person name="Nowell W R."/>
        </authorList>
    </citation>
    <scope>NUCLEOTIDE SEQUENCE</scope>
</reference>
<dbReference type="Gene3D" id="2.130.10.80">
    <property type="entry name" value="Galactose oxidase/kelch, beta-propeller"/>
    <property type="match status" value="1"/>
</dbReference>
<sequence>YLSNGEILITDSLNQLCIYDPSTNIWITTGDIFNLASGTACLLNDWKLLTTGGLDFNNTVLNRAQLFY</sequence>
<evidence type="ECO:0000313" key="2">
    <source>
        <dbReference type="Proteomes" id="UP000663828"/>
    </source>
</evidence>
<dbReference type="AlphaFoldDB" id="A0A816GQI3"/>